<dbReference type="CDD" id="cd08963">
    <property type="entry name" value="L-asparaginase_I"/>
    <property type="match status" value="1"/>
</dbReference>
<gene>
    <name evidence="10" type="ORF">CGC43_05555</name>
</gene>
<feature type="binding site" evidence="5">
    <location>
        <begin position="94"/>
        <end position="95"/>
    </location>
    <ligand>
        <name>substrate</name>
    </ligand>
</feature>
<dbReference type="GO" id="GO:0004067">
    <property type="term" value="F:asparaginase activity"/>
    <property type="evidence" value="ECO:0007669"/>
    <property type="project" value="UniProtKB-UniRule"/>
</dbReference>
<dbReference type="EC" id="3.5.1.1" evidence="2"/>
<dbReference type="Gene3D" id="3.40.50.40">
    <property type="match status" value="1"/>
</dbReference>
<dbReference type="InterPro" id="IPR041725">
    <property type="entry name" value="L-asparaginase_I"/>
</dbReference>
<feature type="binding site" evidence="5">
    <location>
        <position position="63"/>
    </location>
    <ligand>
        <name>substrate</name>
    </ligand>
</feature>
<dbReference type="AlphaFoldDB" id="A0A345JRY7"/>
<accession>A0A345JRY7</accession>
<dbReference type="PRINTS" id="PR00139">
    <property type="entry name" value="ASNGLNASE"/>
</dbReference>
<evidence type="ECO:0000259" key="8">
    <source>
        <dbReference type="Pfam" id="PF00710"/>
    </source>
</evidence>
<dbReference type="InterPro" id="IPR037152">
    <property type="entry name" value="L-asparaginase_N_sf"/>
</dbReference>
<evidence type="ECO:0000256" key="1">
    <source>
        <dbReference type="ARBA" id="ARBA00010518"/>
    </source>
</evidence>
<dbReference type="GO" id="GO:0009066">
    <property type="term" value="P:aspartate family amino acid metabolic process"/>
    <property type="evidence" value="ECO:0007669"/>
    <property type="project" value="UniProtKB-ARBA"/>
</dbReference>
<evidence type="ECO:0000259" key="9">
    <source>
        <dbReference type="Pfam" id="PF17763"/>
    </source>
</evidence>
<dbReference type="InterPro" id="IPR020827">
    <property type="entry name" value="Asparaginase/glutaminase_AS1"/>
</dbReference>
<keyword evidence="11" id="KW-1185">Reference proteome</keyword>
<dbReference type="NCBIfam" id="NF006998">
    <property type="entry name" value="PRK09461.1"/>
    <property type="match status" value="1"/>
</dbReference>
<evidence type="ECO:0000256" key="2">
    <source>
        <dbReference type="ARBA" id="ARBA00012920"/>
    </source>
</evidence>
<dbReference type="PIRSF" id="PIRSF001220">
    <property type="entry name" value="L-ASNase_gatD"/>
    <property type="match status" value="1"/>
</dbReference>
<name>A0A345JRY7_9GAMM</name>
<dbReference type="InterPro" id="IPR006033">
    <property type="entry name" value="AsnA_fam"/>
</dbReference>
<dbReference type="Pfam" id="PF17763">
    <property type="entry name" value="Asparaginase_C"/>
    <property type="match status" value="1"/>
</dbReference>
<feature type="active site" description="O-isoaspartyl threonine intermediate" evidence="4">
    <location>
        <position position="17"/>
    </location>
</feature>
<dbReference type="SFLD" id="SFLDS00057">
    <property type="entry name" value="Glutaminase/Asparaginase"/>
    <property type="match status" value="1"/>
</dbReference>
<dbReference type="KEGG" id="foo:CGC45_05555"/>
<dbReference type="Gene3D" id="3.40.50.1170">
    <property type="entry name" value="L-asparaginase, N-terminal domain"/>
    <property type="match status" value="1"/>
</dbReference>
<evidence type="ECO:0000256" key="7">
    <source>
        <dbReference type="PROSITE-ProRule" id="PRU10100"/>
    </source>
</evidence>
<dbReference type="PROSITE" id="PS00144">
    <property type="entry name" value="ASN_GLN_ASE_1"/>
    <property type="match status" value="1"/>
</dbReference>
<feature type="active site" evidence="7">
    <location>
        <position position="94"/>
    </location>
</feature>
<feature type="domain" description="Asparaginase/glutaminase C-terminal" evidence="9">
    <location>
        <begin position="216"/>
        <end position="332"/>
    </location>
</feature>
<dbReference type="Proteomes" id="UP000253862">
    <property type="component" value="Chromosome"/>
</dbReference>
<evidence type="ECO:0000256" key="3">
    <source>
        <dbReference type="ARBA" id="ARBA00022801"/>
    </source>
</evidence>
<dbReference type="Pfam" id="PF00710">
    <property type="entry name" value="Asparaginase"/>
    <property type="match status" value="1"/>
</dbReference>
<proteinExistence type="inferred from homology"/>
<dbReference type="PANTHER" id="PTHR11707">
    <property type="entry name" value="L-ASPARAGINASE"/>
    <property type="match status" value="1"/>
</dbReference>
<dbReference type="EMBL" id="CP022375">
    <property type="protein sequence ID" value="AXH30083.1"/>
    <property type="molecule type" value="Genomic_DNA"/>
</dbReference>
<evidence type="ECO:0000256" key="4">
    <source>
        <dbReference type="PIRSR" id="PIRSR001220-1"/>
    </source>
</evidence>
<dbReference type="InterPro" id="IPR027474">
    <property type="entry name" value="L-asparaginase_N"/>
</dbReference>
<dbReference type="InterPro" id="IPR036152">
    <property type="entry name" value="Asp/glu_Ase-like_sf"/>
</dbReference>
<protein>
    <recommendedName>
        <fullName evidence="2">asparaginase</fullName>
        <ecNumber evidence="2">3.5.1.1</ecNumber>
    </recommendedName>
</protein>
<dbReference type="FunFam" id="3.40.50.40:FF:000001">
    <property type="entry name" value="L-asparaginase 1"/>
    <property type="match status" value="1"/>
</dbReference>
<feature type="domain" description="L-asparaginase N-terminal" evidence="8">
    <location>
        <begin position="8"/>
        <end position="195"/>
    </location>
</feature>
<sequence>MENRAHKKILILYTGGTIGMVSTEQGYDVKPGYLSKTIEGIRDFYHYNMPQFEIKEYSNLIDSSNINPKKWFSLALDIIRNYQNYDGFVILHGTDTLAYTASVLSFMLGEIQKPVIVTGSQIPISKIRSDAISNILNSLIFACSEVIKEVCVYFNQKLMRGNRTTKISATDFDAFASPNYPTLARVGIDIVVKQKRLWQRADVFSQLKLETLGVPKIAILNVFPGMGNDILDAVLEPPLQGLILKTYGSGNMINDPNIHATLNKANDRGVVIVNCTQCLYGSVKMDAYKAARGLIKAGVVSGYDMTDEAALGKLFYLLSQPNMTQQQVKDAFNVSLQGEVTIQEKYE</sequence>
<dbReference type="InterPro" id="IPR027473">
    <property type="entry name" value="L-asparaginase_C"/>
</dbReference>
<dbReference type="RefSeq" id="WP_071629352.1">
    <property type="nucleotide sequence ID" value="NZ_CP022375.1"/>
</dbReference>
<comment type="similarity">
    <text evidence="1">Belongs to the asparaginase 1 family.</text>
</comment>
<reference evidence="10 11" key="1">
    <citation type="submission" date="2017-07" db="EMBL/GenBank/DDBJ databases">
        <title>Complete genome sequences and comparative analysis of the novel pathogen Francisella opportunistica.</title>
        <authorList>
            <person name="Dietrich E.A."/>
            <person name="Kingry L.C."/>
            <person name="Petersen J.M."/>
        </authorList>
    </citation>
    <scope>NUCLEOTIDE SEQUENCE [LARGE SCALE GENOMIC DNA]</scope>
    <source>
        <strain evidence="10 11">14-2155</strain>
    </source>
</reference>
<evidence type="ECO:0000313" key="10">
    <source>
        <dbReference type="EMBL" id="AXH30083.1"/>
    </source>
</evidence>
<dbReference type="OrthoDB" id="9788068at2"/>
<evidence type="ECO:0000256" key="5">
    <source>
        <dbReference type="PIRSR" id="PIRSR001220-2"/>
    </source>
</evidence>
<evidence type="ECO:0000313" key="11">
    <source>
        <dbReference type="Proteomes" id="UP000253862"/>
    </source>
</evidence>
<feature type="active site" evidence="6">
    <location>
        <position position="17"/>
    </location>
</feature>
<evidence type="ECO:0000256" key="6">
    <source>
        <dbReference type="PROSITE-ProRule" id="PRU10099"/>
    </source>
</evidence>
<dbReference type="InterPro" id="IPR006034">
    <property type="entry name" value="Asparaginase/glutaminase-like"/>
</dbReference>
<dbReference type="SUPFAM" id="SSF53774">
    <property type="entry name" value="Glutaminase/Asparaginase"/>
    <property type="match status" value="1"/>
</dbReference>
<dbReference type="NCBIfam" id="TIGR00519">
    <property type="entry name" value="asnASE_I"/>
    <property type="match status" value="1"/>
</dbReference>
<dbReference type="SMART" id="SM00870">
    <property type="entry name" value="Asparaginase"/>
    <property type="match status" value="1"/>
</dbReference>
<dbReference type="PROSITE" id="PS51732">
    <property type="entry name" value="ASN_GLN_ASE_3"/>
    <property type="match status" value="1"/>
</dbReference>
<dbReference type="FunFam" id="3.40.50.1170:FF:000001">
    <property type="entry name" value="L-asparaginase 2"/>
    <property type="match status" value="1"/>
</dbReference>
<organism evidence="10 11">
    <name type="scientific">Francisella opportunistica</name>
    <dbReference type="NCBI Taxonomy" id="2016517"/>
    <lineage>
        <taxon>Bacteria</taxon>
        <taxon>Pseudomonadati</taxon>
        <taxon>Pseudomonadota</taxon>
        <taxon>Gammaproteobacteria</taxon>
        <taxon>Thiotrichales</taxon>
        <taxon>Francisellaceae</taxon>
        <taxon>Francisella</taxon>
    </lineage>
</organism>
<keyword evidence="3" id="KW-0378">Hydrolase</keyword>
<dbReference type="InterPro" id="IPR040919">
    <property type="entry name" value="Asparaginase_C"/>
</dbReference>
<dbReference type="PROSITE" id="PS00917">
    <property type="entry name" value="ASN_GLN_ASE_2"/>
    <property type="match status" value="1"/>
</dbReference>
<dbReference type="InterPro" id="IPR027475">
    <property type="entry name" value="Asparaginase/glutaminase_AS2"/>
</dbReference>
<dbReference type="PIRSF" id="PIRSF500176">
    <property type="entry name" value="L_ASNase"/>
    <property type="match status" value="1"/>
</dbReference>
<dbReference type="PANTHER" id="PTHR11707:SF28">
    <property type="entry name" value="60 KDA LYSOPHOSPHOLIPASE"/>
    <property type="match status" value="1"/>
</dbReference>